<evidence type="ECO:0000256" key="3">
    <source>
        <dbReference type="ARBA" id="ARBA00023242"/>
    </source>
</evidence>
<name>Q5CQI1_CRYPI</name>
<dbReference type="Gene3D" id="3.90.530.10">
    <property type="entry name" value="XPA C-terminal domain"/>
    <property type="match status" value="1"/>
</dbReference>
<dbReference type="Proteomes" id="UP000006726">
    <property type="component" value="Chromosome 4"/>
</dbReference>
<dbReference type="STRING" id="353152.Q5CQI1"/>
<dbReference type="AlphaFoldDB" id="Q5CQI1"/>
<gene>
    <name evidence="5" type="ORF">cgd4_630</name>
</gene>
<dbReference type="GO" id="GO:0000715">
    <property type="term" value="P:nucleotide-excision repair, DNA damage recognition"/>
    <property type="evidence" value="ECO:0007669"/>
    <property type="project" value="TreeGrafter"/>
</dbReference>
<dbReference type="GO" id="GO:0000110">
    <property type="term" value="C:nucleotide-excision repair factor 1 complex"/>
    <property type="evidence" value="ECO:0007669"/>
    <property type="project" value="TreeGrafter"/>
</dbReference>
<reference evidence="5 6" key="1">
    <citation type="journal article" date="2004" name="Science">
        <title>Complete genome sequence of the apicomplexan, Cryptosporidium parvum.</title>
        <authorList>
            <person name="Abrahamsen M.S."/>
            <person name="Templeton T.J."/>
            <person name="Enomoto S."/>
            <person name="Abrahante J.E."/>
            <person name="Zhu G."/>
            <person name="Lancto C.A."/>
            <person name="Deng M."/>
            <person name="Liu C."/>
            <person name="Widmer G."/>
            <person name="Tzipori S."/>
            <person name="Buck G.A."/>
            <person name="Xu P."/>
            <person name="Bankier A.T."/>
            <person name="Dear P.H."/>
            <person name="Konfortov B.A."/>
            <person name="Spriggs H.F."/>
            <person name="Iyer L."/>
            <person name="Anantharaman V."/>
            <person name="Aravind L."/>
            <person name="Kapur V."/>
        </authorList>
    </citation>
    <scope>NUCLEOTIDE SEQUENCE [LARGE SCALE GENOMIC DNA]</scope>
    <source>
        <strain evidence="6">Iowa II</strain>
    </source>
</reference>
<feature type="domain" description="XPA C-terminal" evidence="4">
    <location>
        <begin position="44"/>
        <end position="92"/>
    </location>
</feature>
<dbReference type="GeneID" id="3372658"/>
<dbReference type="InterPro" id="IPR000465">
    <property type="entry name" value="XPA/RAD14"/>
</dbReference>
<dbReference type="KEGG" id="cpv:cgd4_630"/>
<keyword evidence="2" id="KW-0862">Zinc</keyword>
<dbReference type="CDD" id="cd21075">
    <property type="entry name" value="DBD_XPA-like"/>
    <property type="match status" value="1"/>
</dbReference>
<comment type="subcellular location">
    <subcellularLocation>
        <location evidence="1">Nucleus</location>
    </subcellularLocation>
</comment>
<dbReference type="InParanoid" id="Q5CQI1"/>
<dbReference type="InterPro" id="IPR009061">
    <property type="entry name" value="DNA-bd_dom_put_sf"/>
</dbReference>
<keyword evidence="6" id="KW-1185">Reference proteome</keyword>
<comment type="caution">
    <text evidence="5">The sequence shown here is derived from an EMBL/GenBank/DDBJ whole genome shotgun (WGS) entry which is preliminary data.</text>
</comment>
<evidence type="ECO:0000313" key="5">
    <source>
        <dbReference type="EMBL" id="EAK87727.1"/>
    </source>
</evidence>
<organism evidence="5 6">
    <name type="scientific">Cryptosporidium parvum (strain Iowa II)</name>
    <dbReference type="NCBI Taxonomy" id="353152"/>
    <lineage>
        <taxon>Eukaryota</taxon>
        <taxon>Sar</taxon>
        <taxon>Alveolata</taxon>
        <taxon>Apicomplexa</taxon>
        <taxon>Conoidasida</taxon>
        <taxon>Coccidia</taxon>
        <taxon>Eucoccidiorida</taxon>
        <taxon>Eimeriorina</taxon>
        <taxon>Cryptosporidiidae</taxon>
        <taxon>Cryptosporidium</taxon>
    </lineage>
</organism>
<dbReference type="GO" id="GO:0070914">
    <property type="term" value="P:UV-damage excision repair"/>
    <property type="evidence" value="ECO:0007669"/>
    <property type="project" value="TreeGrafter"/>
</dbReference>
<protein>
    <submittedName>
        <fullName evidence="5">RAD14/XpA, DNA excision repair protein</fullName>
    </submittedName>
</protein>
<evidence type="ECO:0000256" key="1">
    <source>
        <dbReference type="ARBA" id="ARBA00004123"/>
    </source>
</evidence>
<proteinExistence type="predicted"/>
<dbReference type="EMBL" id="AAEE01000009">
    <property type="protein sequence ID" value="EAK87727.1"/>
    <property type="molecule type" value="Genomic_DNA"/>
</dbReference>
<dbReference type="SUPFAM" id="SSF46955">
    <property type="entry name" value="Putative DNA-binding domain"/>
    <property type="match status" value="1"/>
</dbReference>
<dbReference type="Pfam" id="PF05181">
    <property type="entry name" value="XPA_C"/>
    <property type="match status" value="1"/>
</dbReference>
<dbReference type="PANTHER" id="PTHR10142:SF0">
    <property type="entry name" value="DNA REPAIR PROTEIN COMPLEMENTING XP-A CELLS"/>
    <property type="match status" value="1"/>
</dbReference>
<dbReference type="OMA" id="CGFELTW"/>
<accession>Q5CQI1</accession>
<evidence type="ECO:0000259" key="4">
    <source>
        <dbReference type="Pfam" id="PF05181"/>
    </source>
</evidence>
<dbReference type="PANTHER" id="PTHR10142">
    <property type="entry name" value="DNA REPAIR PROTEIN COMPLEMENTING XP-A CELLS"/>
    <property type="match status" value="1"/>
</dbReference>
<dbReference type="RefSeq" id="XP_625667.1">
    <property type="nucleotide sequence ID" value="XM_625667.1"/>
</dbReference>
<feature type="non-terminal residue" evidence="5">
    <location>
        <position position="1"/>
    </location>
</feature>
<dbReference type="GO" id="GO:1901255">
    <property type="term" value="P:nucleotide-excision repair involved in interstrand cross-link repair"/>
    <property type="evidence" value="ECO:0007669"/>
    <property type="project" value="TreeGrafter"/>
</dbReference>
<dbReference type="GO" id="GO:0006284">
    <property type="term" value="P:base-excision repair"/>
    <property type="evidence" value="ECO:0007669"/>
    <property type="project" value="TreeGrafter"/>
</dbReference>
<evidence type="ECO:0000313" key="6">
    <source>
        <dbReference type="Proteomes" id="UP000006726"/>
    </source>
</evidence>
<dbReference type="InterPro" id="IPR022656">
    <property type="entry name" value="XPA_C"/>
</dbReference>
<evidence type="ECO:0000256" key="2">
    <source>
        <dbReference type="ARBA" id="ARBA00022833"/>
    </source>
</evidence>
<dbReference type="OrthoDB" id="68328at2759"/>
<sequence>KMSHSCRSCRCDLGNNLSVAVEETLKSVGIYVCRRCFFQGKDDEYSKMTQTNAMKDYALSAQDLSGEGFAIVKKPTSYGKNRFMKLYYKFQVEEAAIKKYGSVEQALAESTNAEDRKIQKKINKRLGITSELSEKEQKKMEQKRLRIEKRLENENKKRMLKQESYHEHDFDPPVKINTESGLYKKKCKICGFELTWEEI</sequence>
<dbReference type="GO" id="GO:0003684">
    <property type="term" value="F:damaged DNA binding"/>
    <property type="evidence" value="ECO:0007669"/>
    <property type="project" value="InterPro"/>
</dbReference>
<dbReference type="InterPro" id="IPR037129">
    <property type="entry name" value="XPA_sf"/>
</dbReference>
<keyword evidence="3" id="KW-0539">Nucleus</keyword>